<dbReference type="OrthoDB" id="6305173at2"/>
<dbReference type="InterPro" id="IPR028992">
    <property type="entry name" value="Hedgehog/Intein_dom"/>
</dbReference>
<name>A0A1L3I9W3_9RHOB</name>
<feature type="domain" description="Hedgehog/Intein (Hint)" evidence="1">
    <location>
        <begin position="183"/>
        <end position="330"/>
    </location>
</feature>
<dbReference type="STRING" id="1844006.PhaeoP97_03546"/>
<dbReference type="EMBL" id="CP016364">
    <property type="protein sequence ID" value="APG48898.1"/>
    <property type="molecule type" value="Genomic_DNA"/>
</dbReference>
<gene>
    <name evidence="2" type="ORF">PhaeoP97_03546</name>
</gene>
<sequence>MTWLATRSPEQNGIAMAMPVGDHPDGYSAGMLLTQGSLCVDLLLDEAKTGGGPLLELTRGRDNRCNWPLTLRLDRSADRTVTLTLCQPGCHIHQSITAPHPVPISGGAARLVYAWDSPARWGRLAMISSAGAAITTADISSPPPLQFEDAVALLANLPAAGRASGLLSASFSTQIEPLAPLCGLAPEARIATPEGTRPLSALKRGDLVLTPEGDSVPILHCISRRVPPLGHDKLLRLRAPYFGLTGDLVVAPHQRLVVSGADVEYLFGRPDVRLTAAALQGTAMVTDHTLERRNTTSGEATPLTSLAQLILPRHQRFLAEGTAVESLNLGRLRRDRDGLAASAFAYLDRSCLPEHVPDSAPLLRSFDVAVLAERRIA</sequence>
<dbReference type="Pfam" id="PF13403">
    <property type="entry name" value="Hint_2"/>
    <property type="match status" value="1"/>
</dbReference>
<evidence type="ECO:0000313" key="3">
    <source>
        <dbReference type="Proteomes" id="UP000183859"/>
    </source>
</evidence>
<evidence type="ECO:0000313" key="2">
    <source>
        <dbReference type="EMBL" id="APG48898.1"/>
    </source>
</evidence>
<protein>
    <submittedName>
        <fullName evidence="2">Hint domain protein</fullName>
    </submittedName>
</protein>
<proteinExistence type="predicted"/>
<dbReference type="KEGG" id="php:PhaeoP97_03546"/>
<organism evidence="2 3">
    <name type="scientific">Phaeobacter porticola</name>
    <dbReference type="NCBI Taxonomy" id="1844006"/>
    <lineage>
        <taxon>Bacteria</taxon>
        <taxon>Pseudomonadati</taxon>
        <taxon>Pseudomonadota</taxon>
        <taxon>Alphaproteobacteria</taxon>
        <taxon>Rhodobacterales</taxon>
        <taxon>Roseobacteraceae</taxon>
        <taxon>Phaeobacter</taxon>
    </lineage>
</organism>
<dbReference type="Proteomes" id="UP000183859">
    <property type="component" value="Chromosome"/>
</dbReference>
<dbReference type="RefSeq" id="WP_072506195.1">
    <property type="nucleotide sequence ID" value="NZ_CP016364.1"/>
</dbReference>
<reference evidence="3" key="1">
    <citation type="submission" date="2016-07" db="EMBL/GenBank/DDBJ databases">
        <title>Phaeobacter portensis sp. nov., a tropodithietic acid producing bacterium isolated from a German harbor.</title>
        <authorList>
            <person name="Freese H.M."/>
            <person name="Bunk B."/>
            <person name="Breider S."/>
            <person name="Brinkhoff T."/>
        </authorList>
    </citation>
    <scope>NUCLEOTIDE SEQUENCE [LARGE SCALE GENOMIC DNA]</scope>
    <source>
        <strain evidence="3">P97</strain>
    </source>
</reference>
<evidence type="ECO:0000259" key="1">
    <source>
        <dbReference type="Pfam" id="PF13403"/>
    </source>
</evidence>
<keyword evidence="3" id="KW-1185">Reference proteome</keyword>
<accession>A0A1L3I9W3</accession>
<dbReference type="AlphaFoldDB" id="A0A1L3I9W3"/>